<dbReference type="GO" id="GO:0030855">
    <property type="term" value="P:epithelial cell differentiation"/>
    <property type="evidence" value="ECO:0007669"/>
    <property type="project" value="TreeGrafter"/>
</dbReference>
<feature type="compositionally biased region" description="Polar residues" evidence="11">
    <location>
        <begin position="292"/>
        <end position="301"/>
    </location>
</feature>
<dbReference type="GO" id="GO:0048703">
    <property type="term" value="P:embryonic viscerocranium morphogenesis"/>
    <property type="evidence" value="ECO:0007669"/>
    <property type="project" value="UniProtKB-ARBA"/>
</dbReference>
<keyword evidence="4" id="KW-0805">Transcription regulation</keyword>
<dbReference type="Pfam" id="PF12413">
    <property type="entry name" value="DLL_N"/>
    <property type="match status" value="1"/>
</dbReference>
<dbReference type="EMBL" id="REGW02000018">
    <property type="protein sequence ID" value="KAE8283620.1"/>
    <property type="molecule type" value="Genomic_DNA"/>
</dbReference>
<keyword evidence="5 9" id="KW-0238">DNA-binding</keyword>
<dbReference type="PROSITE" id="PS50071">
    <property type="entry name" value="HOMEOBOX_2"/>
    <property type="match status" value="1"/>
</dbReference>
<dbReference type="GO" id="GO:0051216">
    <property type="term" value="P:cartilage development"/>
    <property type="evidence" value="ECO:0007669"/>
    <property type="project" value="UniProtKB-ARBA"/>
</dbReference>
<evidence type="ECO:0000256" key="1">
    <source>
        <dbReference type="ARBA" id="ARBA00003263"/>
    </source>
</evidence>
<name>A0A6G0HWR0_LARCR</name>
<feature type="region of interest" description="Disordered" evidence="11">
    <location>
        <begin position="1"/>
        <end position="39"/>
    </location>
</feature>
<dbReference type="GO" id="GO:0000981">
    <property type="term" value="F:DNA-binding transcription factor activity, RNA polymerase II-specific"/>
    <property type="evidence" value="ECO:0007669"/>
    <property type="project" value="InterPro"/>
</dbReference>
<evidence type="ECO:0000256" key="5">
    <source>
        <dbReference type="ARBA" id="ARBA00023125"/>
    </source>
</evidence>
<accession>A0A6G0HWR0</accession>
<dbReference type="InterPro" id="IPR001356">
    <property type="entry name" value="HD"/>
</dbReference>
<dbReference type="Gene3D" id="1.10.10.60">
    <property type="entry name" value="Homeodomain-like"/>
    <property type="match status" value="1"/>
</dbReference>
<comment type="similarity">
    <text evidence="2">Belongs to the distal-less homeobox family.</text>
</comment>
<dbReference type="SMART" id="SM00389">
    <property type="entry name" value="HOX"/>
    <property type="match status" value="1"/>
</dbReference>
<keyword evidence="8 9" id="KW-0539">Nucleus</keyword>
<keyword evidence="3" id="KW-0217">Developmental protein</keyword>
<dbReference type="PANTHER" id="PTHR24327">
    <property type="entry name" value="HOMEOBOX PROTEIN"/>
    <property type="match status" value="1"/>
</dbReference>
<dbReference type="InterPro" id="IPR022135">
    <property type="entry name" value="Distal-less_N"/>
</dbReference>
<dbReference type="InterPro" id="IPR020479">
    <property type="entry name" value="HD_metazoa"/>
</dbReference>
<keyword evidence="14" id="KW-1185">Reference proteome</keyword>
<feature type="compositionally biased region" description="Low complexity" evidence="11">
    <location>
        <begin position="228"/>
        <end position="260"/>
    </location>
</feature>
<comment type="function">
    <text evidence="1">Sequence-specific transcription factor which is part of a developmental regulatory system that provides cells with specific positional identities on the anterior-posterior axis.</text>
</comment>
<gene>
    <name evidence="13" type="ORF">D5F01_LYC19023</name>
</gene>
<evidence type="ECO:0000313" key="13">
    <source>
        <dbReference type="EMBL" id="KAE8283620.1"/>
    </source>
</evidence>
<evidence type="ECO:0000259" key="12">
    <source>
        <dbReference type="PROSITE" id="PS50071"/>
    </source>
</evidence>
<evidence type="ECO:0000256" key="9">
    <source>
        <dbReference type="PROSITE-ProRule" id="PRU00108"/>
    </source>
</evidence>
<organism evidence="13 14">
    <name type="scientific">Larimichthys crocea</name>
    <name type="common">Large yellow croaker</name>
    <name type="synonym">Pseudosciaena crocea</name>
    <dbReference type="NCBI Taxonomy" id="215358"/>
    <lineage>
        <taxon>Eukaryota</taxon>
        <taxon>Metazoa</taxon>
        <taxon>Chordata</taxon>
        <taxon>Craniata</taxon>
        <taxon>Vertebrata</taxon>
        <taxon>Euteleostomi</taxon>
        <taxon>Actinopterygii</taxon>
        <taxon>Neopterygii</taxon>
        <taxon>Teleostei</taxon>
        <taxon>Neoteleostei</taxon>
        <taxon>Acanthomorphata</taxon>
        <taxon>Eupercaria</taxon>
        <taxon>Sciaenidae</taxon>
        <taxon>Larimichthys</taxon>
    </lineage>
</organism>
<keyword evidence="6 9" id="KW-0371">Homeobox</keyword>
<dbReference type="Pfam" id="PF00046">
    <property type="entry name" value="Homeodomain"/>
    <property type="match status" value="1"/>
</dbReference>
<feature type="compositionally biased region" description="Polar residues" evidence="11">
    <location>
        <begin position="21"/>
        <end position="39"/>
    </location>
</feature>
<dbReference type="GO" id="GO:0000978">
    <property type="term" value="F:RNA polymerase II cis-regulatory region sequence-specific DNA binding"/>
    <property type="evidence" value="ECO:0007669"/>
    <property type="project" value="TreeGrafter"/>
</dbReference>
<evidence type="ECO:0000256" key="7">
    <source>
        <dbReference type="ARBA" id="ARBA00023163"/>
    </source>
</evidence>
<dbReference type="SUPFAM" id="SSF46689">
    <property type="entry name" value="Homeodomain-like"/>
    <property type="match status" value="1"/>
</dbReference>
<dbReference type="CDD" id="cd00086">
    <property type="entry name" value="homeodomain"/>
    <property type="match status" value="1"/>
</dbReference>
<dbReference type="InterPro" id="IPR009057">
    <property type="entry name" value="Homeodomain-like_sf"/>
</dbReference>
<dbReference type="GO" id="GO:0005634">
    <property type="term" value="C:nucleus"/>
    <property type="evidence" value="ECO:0007669"/>
    <property type="project" value="UniProtKB-SubCell"/>
</dbReference>
<evidence type="ECO:0000256" key="2">
    <source>
        <dbReference type="ARBA" id="ARBA00007916"/>
    </source>
</evidence>
<protein>
    <submittedName>
        <fullName evidence="13">Homeobox protein Dlx3b</fullName>
    </submittedName>
</protein>
<dbReference type="PROSITE" id="PS00027">
    <property type="entry name" value="HOMEOBOX_1"/>
    <property type="match status" value="1"/>
</dbReference>
<dbReference type="PRINTS" id="PR00031">
    <property type="entry name" value="HTHREPRESSR"/>
</dbReference>
<dbReference type="FunFam" id="1.10.10.60:FF:000048">
    <property type="entry name" value="Distal-less homeobox 2"/>
    <property type="match status" value="1"/>
</dbReference>
<evidence type="ECO:0000313" key="14">
    <source>
        <dbReference type="Proteomes" id="UP000424527"/>
    </source>
</evidence>
<evidence type="ECO:0000256" key="6">
    <source>
        <dbReference type="ARBA" id="ARBA00023155"/>
    </source>
</evidence>
<dbReference type="InterPro" id="IPR050460">
    <property type="entry name" value="Distal-less_Homeobox_TF"/>
</dbReference>
<dbReference type="Proteomes" id="UP000424527">
    <property type="component" value="Unassembled WGS sequence"/>
</dbReference>
<dbReference type="PRINTS" id="PR00024">
    <property type="entry name" value="HOMEOBOX"/>
</dbReference>
<dbReference type="InterPro" id="IPR000047">
    <property type="entry name" value="HTH_motif"/>
</dbReference>
<evidence type="ECO:0000256" key="3">
    <source>
        <dbReference type="ARBA" id="ARBA00022473"/>
    </source>
</evidence>
<proteinExistence type="inferred from homology"/>
<feature type="compositionally biased region" description="Polar residues" evidence="11">
    <location>
        <begin position="309"/>
        <end position="330"/>
    </location>
</feature>
<evidence type="ECO:0000256" key="11">
    <source>
        <dbReference type="SAM" id="MobiDB-lite"/>
    </source>
</evidence>
<dbReference type="PANTHER" id="PTHR24327:SF28">
    <property type="entry name" value="HOMEOBOX PROTEIN DLX-3"/>
    <property type="match status" value="1"/>
</dbReference>
<comment type="subcellular location">
    <subcellularLocation>
        <location evidence="9 10">Nucleus</location>
    </subcellularLocation>
</comment>
<feature type="domain" description="Homeobox" evidence="12">
    <location>
        <begin position="132"/>
        <end position="192"/>
    </location>
</feature>
<sequence length="330" mass="36204">MNGQSSPVFEEKKPSLPVAGSSISATKDSPTLPESSTTDMGFYSGQSALHGSQDFYQAQQSYSAQHMNPYAYHHYNGMGPGGAYPVGKAEYPYPHAAYREHGAFSRDVQSTLQDAVKEEPDVEVRMVNGKPKKVRKPRTIYSSYQLAVLQRRFQSAQYLALPERAELAAQLGLTQTQVKIWFQNRRSKFKKLYKNGEFPLGDIPLEHSPDASDSMACNSPPSPAVWENNNSNSNNNNNNNSNNNNNNNSSSSNNTNSSSNIKTNAMMDPTSRGQGPYQPPVDSSPACMGDYTHQNWYQQQGGHLGLPQTGPTHHTPSTAQAATQSMGAVY</sequence>
<keyword evidence="7" id="KW-0804">Transcription</keyword>
<feature type="region of interest" description="Disordered" evidence="11">
    <location>
        <begin position="204"/>
        <end position="330"/>
    </location>
</feature>
<dbReference type="InterPro" id="IPR017970">
    <property type="entry name" value="Homeobox_CS"/>
</dbReference>
<evidence type="ECO:0000256" key="10">
    <source>
        <dbReference type="RuleBase" id="RU000682"/>
    </source>
</evidence>
<comment type="caution">
    <text evidence="13">The sequence shown here is derived from an EMBL/GenBank/DDBJ whole genome shotgun (WGS) entry which is preliminary data.</text>
</comment>
<dbReference type="AlphaFoldDB" id="A0A6G0HWR0"/>
<feature type="DNA-binding region" description="Homeobox" evidence="9">
    <location>
        <begin position="134"/>
        <end position="193"/>
    </location>
</feature>
<evidence type="ECO:0000256" key="8">
    <source>
        <dbReference type="ARBA" id="ARBA00023242"/>
    </source>
</evidence>
<evidence type="ECO:0000256" key="4">
    <source>
        <dbReference type="ARBA" id="ARBA00023015"/>
    </source>
</evidence>
<dbReference type="OrthoDB" id="6159439at2759"/>
<reference evidence="13 14" key="1">
    <citation type="submission" date="2019-07" db="EMBL/GenBank/DDBJ databases">
        <title>Chromosome genome assembly for large yellow croaker.</title>
        <authorList>
            <person name="Xiao S."/>
        </authorList>
    </citation>
    <scope>NUCLEOTIDE SEQUENCE [LARGE SCALE GENOMIC DNA]</scope>
    <source>
        <strain evidence="13">JMULYC20181020</strain>
        <tissue evidence="13">Muscle</tissue>
    </source>
</reference>